<dbReference type="Proteomes" id="UP000233837">
    <property type="component" value="Unassembled WGS sequence"/>
</dbReference>
<dbReference type="AlphaFoldDB" id="A0A2I0VDP7"/>
<proteinExistence type="predicted"/>
<reference evidence="1 2" key="1">
    <citation type="journal article" date="2016" name="Sci. Rep.">
        <title>The Dendrobium catenatum Lindl. genome sequence provides insights into polysaccharide synthase, floral development and adaptive evolution.</title>
        <authorList>
            <person name="Zhang G.Q."/>
            <person name="Xu Q."/>
            <person name="Bian C."/>
            <person name="Tsai W.C."/>
            <person name="Yeh C.M."/>
            <person name="Liu K.W."/>
            <person name="Yoshida K."/>
            <person name="Zhang L.S."/>
            <person name="Chang S.B."/>
            <person name="Chen F."/>
            <person name="Shi Y."/>
            <person name="Su Y.Y."/>
            <person name="Zhang Y.Q."/>
            <person name="Chen L.J."/>
            <person name="Yin Y."/>
            <person name="Lin M."/>
            <person name="Huang H."/>
            <person name="Deng H."/>
            <person name="Wang Z.W."/>
            <person name="Zhu S.L."/>
            <person name="Zhao X."/>
            <person name="Deng C."/>
            <person name="Niu S.C."/>
            <person name="Huang J."/>
            <person name="Wang M."/>
            <person name="Liu G.H."/>
            <person name="Yang H.J."/>
            <person name="Xiao X.J."/>
            <person name="Hsiao Y.Y."/>
            <person name="Wu W.L."/>
            <person name="Chen Y.Y."/>
            <person name="Mitsuda N."/>
            <person name="Ohme-Takagi M."/>
            <person name="Luo Y.B."/>
            <person name="Van de Peer Y."/>
            <person name="Liu Z.J."/>
        </authorList>
    </citation>
    <scope>NUCLEOTIDE SEQUENCE [LARGE SCALE GENOMIC DNA]</scope>
    <source>
        <tissue evidence="1">The whole plant</tissue>
    </source>
</reference>
<evidence type="ECO:0000313" key="2">
    <source>
        <dbReference type="Proteomes" id="UP000233837"/>
    </source>
</evidence>
<evidence type="ECO:0000313" key="1">
    <source>
        <dbReference type="EMBL" id="PKU61537.1"/>
    </source>
</evidence>
<protein>
    <submittedName>
        <fullName evidence="1">Uncharacterized protein</fullName>
    </submittedName>
</protein>
<gene>
    <name evidence="1" type="ORF">MA16_Dca023847</name>
</gene>
<reference evidence="1 2" key="2">
    <citation type="journal article" date="2017" name="Nature">
        <title>The Apostasia genome and the evolution of orchids.</title>
        <authorList>
            <person name="Zhang G.Q."/>
            <person name="Liu K.W."/>
            <person name="Li Z."/>
            <person name="Lohaus R."/>
            <person name="Hsiao Y.Y."/>
            <person name="Niu S.C."/>
            <person name="Wang J.Y."/>
            <person name="Lin Y.C."/>
            <person name="Xu Q."/>
            <person name="Chen L.J."/>
            <person name="Yoshida K."/>
            <person name="Fujiwara S."/>
            <person name="Wang Z.W."/>
            <person name="Zhang Y.Q."/>
            <person name="Mitsuda N."/>
            <person name="Wang M."/>
            <person name="Liu G.H."/>
            <person name="Pecoraro L."/>
            <person name="Huang H.X."/>
            <person name="Xiao X.J."/>
            <person name="Lin M."/>
            <person name="Wu X.Y."/>
            <person name="Wu W.L."/>
            <person name="Chen Y.Y."/>
            <person name="Chang S.B."/>
            <person name="Sakamoto S."/>
            <person name="Ohme-Takagi M."/>
            <person name="Yagi M."/>
            <person name="Zeng S.J."/>
            <person name="Shen C.Y."/>
            <person name="Yeh C.M."/>
            <person name="Luo Y.B."/>
            <person name="Tsai W.C."/>
            <person name="Van de Peer Y."/>
            <person name="Liu Z.J."/>
        </authorList>
    </citation>
    <scope>NUCLEOTIDE SEQUENCE [LARGE SCALE GENOMIC DNA]</scope>
    <source>
        <tissue evidence="1">The whole plant</tissue>
    </source>
</reference>
<name>A0A2I0VDP7_9ASPA</name>
<organism evidence="1 2">
    <name type="scientific">Dendrobium catenatum</name>
    <dbReference type="NCBI Taxonomy" id="906689"/>
    <lineage>
        <taxon>Eukaryota</taxon>
        <taxon>Viridiplantae</taxon>
        <taxon>Streptophyta</taxon>
        <taxon>Embryophyta</taxon>
        <taxon>Tracheophyta</taxon>
        <taxon>Spermatophyta</taxon>
        <taxon>Magnoliopsida</taxon>
        <taxon>Liliopsida</taxon>
        <taxon>Asparagales</taxon>
        <taxon>Orchidaceae</taxon>
        <taxon>Epidendroideae</taxon>
        <taxon>Malaxideae</taxon>
        <taxon>Dendrobiinae</taxon>
        <taxon>Dendrobium</taxon>
    </lineage>
</organism>
<accession>A0A2I0VDP7</accession>
<keyword evidence="2" id="KW-1185">Reference proteome</keyword>
<dbReference type="EMBL" id="KZ503770">
    <property type="protein sequence ID" value="PKU61537.1"/>
    <property type="molecule type" value="Genomic_DNA"/>
</dbReference>
<sequence length="70" mass="8158">MQMCLRKMELLFKAAIENIHHLKNEEGLSSFLVQPKKIDIAISKEVHGDDYLMQFVEAQKLEEQVLMGLR</sequence>